<dbReference type="PANTHER" id="PTHR45947:SF3">
    <property type="entry name" value="SULFOQUINOVOSYL TRANSFERASE SQD2"/>
    <property type="match status" value="1"/>
</dbReference>
<dbReference type="RefSeq" id="WP_213001386.1">
    <property type="nucleotide sequence ID" value="NZ_BAAATW010000007.1"/>
</dbReference>
<dbReference type="SUPFAM" id="SSF53756">
    <property type="entry name" value="UDP-Glycosyltransferase/glycogen phosphorylase"/>
    <property type="match status" value="1"/>
</dbReference>
<dbReference type="PANTHER" id="PTHR45947">
    <property type="entry name" value="SULFOQUINOVOSYL TRANSFERASE SQD2"/>
    <property type="match status" value="1"/>
</dbReference>
<evidence type="ECO:0000256" key="2">
    <source>
        <dbReference type="ARBA" id="ARBA00022679"/>
    </source>
</evidence>
<dbReference type="InterPro" id="IPR050194">
    <property type="entry name" value="Glycosyltransferase_grp1"/>
</dbReference>
<dbReference type="Pfam" id="PF13439">
    <property type="entry name" value="Glyco_transf_4"/>
    <property type="match status" value="1"/>
</dbReference>
<dbReference type="Pfam" id="PF00534">
    <property type="entry name" value="Glycos_transf_1"/>
    <property type="match status" value="1"/>
</dbReference>
<proteinExistence type="predicted"/>
<feature type="domain" description="Glycosyltransferase subfamily 4-like N-terminal" evidence="4">
    <location>
        <begin position="15"/>
        <end position="181"/>
    </location>
</feature>
<organism evidence="5 6">
    <name type="scientific">Winogradskya consettensis</name>
    <dbReference type="NCBI Taxonomy" id="113560"/>
    <lineage>
        <taxon>Bacteria</taxon>
        <taxon>Bacillati</taxon>
        <taxon>Actinomycetota</taxon>
        <taxon>Actinomycetes</taxon>
        <taxon>Micromonosporales</taxon>
        <taxon>Micromonosporaceae</taxon>
        <taxon>Winogradskya</taxon>
    </lineage>
</organism>
<dbReference type="InterPro" id="IPR028098">
    <property type="entry name" value="Glyco_trans_4-like_N"/>
</dbReference>
<evidence type="ECO:0000256" key="1">
    <source>
        <dbReference type="ARBA" id="ARBA00022676"/>
    </source>
</evidence>
<dbReference type="GO" id="GO:1901137">
    <property type="term" value="P:carbohydrate derivative biosynthetic process"/>
    <property type="evidence" value="ECO:0007669"/>
    <property type="project" value="UniProtKB-ARBA"/>
</dbReference>
<dbReference type="CDD" id="cd03801">
    <property type="entry name" value="GT4_PimA-like"/>
    <property type="match status" value="1"/>
</dbReference>
<dbReference type="EMBL" id="BOQP01000041">
    <property type="protein sequence ID" value="GIM80133.1"/>
    <property type="molecule type" value="Genomic_DNA"/>
</dbReference>
<keyword evidence="1" id="KW-0328">Glycosyltransferase</keyword>
<evidence type="ECO:0000313" key="6">
    <source>
        <dbReference type="Proteomes" id="UP000680865"/>
    </source>
</evidence>
<name>A0A919SZY5_9ACTN</name>
<feature type="domain" description="Glycosyl transferase family 1" evidence="3">
    <location>
        <begin position="193"/>
        <end position="343"/>
    </location>
</feature>
<evidence type="ECO:0000259" key="3">
    <source>
        <dbReference type="Pfam" id="PF00534"/>
    </source>
</evidence>
<dbReference type="Proteomes" id="UP000680865">
    <property type="component" value="Unassembled WGS sequence"/>
</dbReference>
<keyword evidence="2 5" id="KW-0808">Transferase</keyword>
<protein>
    <submittedName>
        <fullName evidence="5">Glycosyl transferase family 1</fullName>
    </submittedName>
</protein>
<dbReference type="InterPro" id="IPR001296">
    <property type="entry name" value="Glyco_trans_1"/>
</dbReference>
<dbReference type="GO" id="GO:0016757">
    <property type="term" value="F:glycosyltransferase activity"/>
    <property type="evidence" value="ECO:0007669"/>
    <property type="project" value="UniProtKB-KW"/>
</dbReference>
<evidence type="ECO:0000259" key="4">
    <source>
        <dbReference type="Pfam" id="PF13439"/>
    </source>
</evidence>
<gene>
    <name evidence="5" type="ORF">Aco04nite_69100</name>
</gene>
<sequence length="368" mass="40003">MEILQVATFYPPHLGGEELVAQQLAGMQAHRHDVTVYASRVGAAGAPRREQHGRLRVVRDGARSLGNTPVTPRLLSRLIRHRPRPDIVHVHAGLAMTPEIVRLASWLRGIPYVVHLHLMVRASSRAGALLLPVYQRVLYAGFLRHAARVICLTEAMRQVAITTFGLRPERVVVVPNGVDIDVFAPVAPQRRAERELLFVGRLTAQKNVGLLVEVMAALPPDVCLRIAGDGELREVLERRVAALGLANVRFEGRLSPDELSPLYQRATVVLMPSTHEGLPLVLLEAMAAGAPVVCSALPELLEAGGDAVVAVAPLTPGKLAAVLLDLLADPARRERLSHAARRRAAGYGWTEVAARVDAVYAQITAERR</sequence>
<keyword evidence="6" id="KW-1185">Reference proteome</keyword>
<comment type="caution">
    <text evidence="5">The sequence shown here is derived from an EMBL/GenBank/DDBJ whole genome shotgun (WGS) entry which is preliminary data.</text>
</comment>
<accession>A0A919SZY5</accession>
<dbReference type="AlphaFoldDB" id="A0A919SZY5"/>
<reference evidence="5" key="1">
    <citation type="submission" date="2021-03" db="EMBL/GenBank/DDBJ databases">
        <title>Whole genome shotgun sequence of Actinoplanes consettensis NBRC 14913.</title>
        <authorList>
            <person name="Komaki H."/>
            <person name="Tamura T."/>
        </authorList>
    </citation>
    <scope>NUCLEOTIDE SEQUENCE</scope>
    <source>
        <strain evidence="5">NBRC 14913</strain>
    </source>
</reference>
<evidence type="ECO:0000313" key="5">
    <source>
        <dbReference type="EMBL" id="GIM80133.1"/>
    </source>
</evidence>
<dbReference type="Gene3D" id="3.40.50.2000">
    <property type="entry name" value="Glycogen Phosphorylase B"/>
    <property type="match status" value="2"/>
</dbReference>